<evidence type="ECO:0000313" key="2">
    <source>
        <dbReference type="EMBL" id="MBV7271566.1"/>
    </source>
</evidence>
<dbReference type="InterPro" id="IPR012505">
    <property type="entry name" value="YbbR"/>
</dbReference>
<comment type="caution">
    <text evidence="2">The sequence shown here is derived from an EMBL/GenBank/DDBJ whole genome shotgun (WGS) entry which is preliminary data.</text>
</comment>
<accession>A0A949WPN5</accession>
<dbReference type="Proteomes" id="UP000694308">
    <property type="component" value="Unassembled WGS sequence"/>
</dbReference>
<keyword evidence="1" id="KW-0472">Membrane</keyword>
<dbReference type="Pfam" id="PF07949">
    <property type="entry name" value="YbbR"/>
    <property type="match status" value="3"/>
</dbReference>
<proteinExistence type="predicted"/>
<dbReference type="RefSeq" id="WP_218318605.1">
    <property type="nucleotide sequence ID" value="NZ_JAEEGC010000007.1"/>
</dbReference>
<dbReference type="PANTHER" id="PTHR37804:SF1">
    <property type="entry name" value="CDAA REGULATORY PROTEIN CDAR"/>
    <property type="match status" value="1"/>
</dbReference>
<evidence type="ECO:0008006" key="4">
    <source>
        <dbReference type="Google" id="ProtNLM"/>
    </source>
</evidence>
<dbReference type="InterPro" id="IPR053154">
    <property type="entry name" value="c-di-AMP_regulator"/>
</dbReference>
<reference evidence="2" key="1">
    <citation type="submission" date="2020-12" db="EMBL/GenBank/DDBJ databases">
        <title>Clostridium thailandense sp. nov., a novel acetogenic bacterium isolated from peat land soil in Thailand.</title>
        <authorList>
            <person name="Chaikitkaew S."/>
            <person name="Birkeland N.K."/>
        </authorList>
    </citation>
    <scope>NUCLEOTIDE SEQUENCE</scope>
    <source>
        <strain evidence="2">PL3</strain>
    </source>
</reference>
<dbReference type="AlphaFoldDB" id="A0A949WPN5"/>
<keyword evidence="1" id="KW-1133">Transmembrane helix</keyword>
<dbReference type="CDD" id="cd20206">
    <property type="entry name" value="YbbR"/>
    <property type="match status" value="1"/>
</dbReference>
<name>A0A949WPN5_9CLOT</name>
<evidence type="ECO:0000313" key="3">
    <source>
        <dbReference type="Proteomes" id="UP000694308"/>
    </source>
</evidence>
<gene>
    <name evidence="2" type="ORF">I6U48_01395</name>
</gene>
<organism evidence="2 3">
    <name type="scientific">Clostridium thailandense</name>
    <dbReference type="NCBI Taxonomy" id="2794346"/>
    <lineage>
        <taxon>Bacteria</taxon>
        <taxon>Bacillati</taxon>
        <taxon>Bacillota</taxon>
        <taxon>Clostridia</taxon>
        <taxon>Eubacteriales</taxon>
        <taxon>Clostridiaceae</taxon>
        <taxon>Clostridium</taxon>
    </lineage>
</organism>
<evidence type="ECO:0000256" key="1">
    <source>
        <dbReference type="SAM" id="Phobius"/>
    </source>
</evidence>
<dbReference type="EMBL" id="JAEEGC010000007">
    <property type="protein sequence ID" value="MBV7271566.1"/>
    <property type="molecule type" value="Genomic_DNA"/>
</dbReference>
<sequence>MEEKNKRQQLIIRACCIIASFILWLYIFNVENPIRERKISVPVTVVNKDKLSESSLVTVGEEQTKVSLTIRGNSSDVYLVKPEEFKLESDLSAYGVKKGENKIPVVIKKSPQNVSVVNSENLWIRVVLDDLKQKTIPVKVVIEGKAKEGFFAMQPIYKTTEVEANGPSDSIKYVNSAVAKYDVKNSEKDIVTVLSLQPLDSSGNVVKGVSIKPESIEITVPIKKIKSVPINVKMLGNLNNQSNIKSITPTPEMIDIAGDEKVISNVNSIDTEDIDISKINNKDSIEAKIIVPKNVILINSNGTIKLNINFNKSTQKELSLDIVTKNLGNNYTANLDKNKVNITISGAENIINNLKPENIECFVDLNSLQEGDQNVNININLPDGVSKVSQDPSSIKVTITKKVLEDKNGN</sequence>
<keyword evidence="1" id="KW-0812">Transmembrane</keyword>
<keyword evidence="3" id="KW-1185">Reference proteome</keyword>
<feature type="transmembrane region" description="Helical" evidence="1">
    <location>
        <begin position="10"/>
        <end position="28"/>
    </location>
</feature>
<dbReference type="PANTHER" id="PTHR37804">
    <property type="entry name" value="CDAA REGULATORY PROTEIN CDAR"/>
    <property type="match status" value="1"/>
</dbReference>
<protein>
    <recommendedName>
        <fullName evidence="4">YbbR-like domain-containing protein</fullName>
    </recommendedName>
</protein>